<dbReference type="InterPro" id="IPR052558">
    <property type="entry name" value="Siderophore_Hydrolase_D"/>
</dbReference>
<evidence type="ECO:0000313" key="5">
    <source>
        <dbReference type="Proteomes" id="UP001595791"/>
    </source>
</evidence>
<name>A0ABV8MVP5_9NEIS</name>
<dbReference type="PANTHER" id="PTHR40841">
    <property type="entry name" value="SIDEROPHORE TRIACETYLFUSARININE C ESTERASE"/>
    <property type="match status" value="1"/>
</dbReference>
<sequence>MPHRALLAALLAAVLLGSRAGQAEPAAAIASADQVMPYVLDNTEVRPIRSAILQRDYQLFVSLPDGYREGTRSYPVLFLTDANYAFPLVRSIVRRVRDDGKALEDCIVIGLSYARGETPGYSRRRDYTPTVREQLDPAPGGPYRYGEAEAYRRFIAEEVFPWVASHYRADLQRAIYAGHSYGGLLGVHILLTEPRMFSHYILSSPSLWYDNKVMFKRLESYLASQPDLPAKVLMPIGAFETVRPESDNPRYHKEHDMVRDLLRFEQRLQERAYPGLEIRALVLDDEDHLTVFPASITRGLLWALAPKK</sequence>
<feature type="signal peptide" evidence="3">
    <location>
        <begin position="1"/>
        <end position="23"/>
    </location>
</feature>
<feature type="chain" id="PRO_5045416771" evidence="3">
    <location>
        <begin position="24"/>
        <end position="308"/>
    </location>
</feature>
<dbReference type="PANTHER" id="PTHR40841:SF2">
    <property type="entry name" value="SIDEROPHORE-DEGRADING ESTERASE (EUROFUNG)"/>
    <property type="match status" value="1"/>
</dbReference>
<organism evidence="4 5">
    <name type="scientific">Chitinimonas lacunae</name>
    <dbReference type="NCBI Taxonomy" id="1963018"/>
    <lineage>
        <taxon>Bacteria</taxon>
        <taxon>Pseudomonadati</taxon>
        <taxon>Pseudomonadota</taxon>
        <taxon>Betaproteobacteria</taxon>
        <taxon>Neisseriales</taxon>
        <taxon>Chitinibacteraceae</taxon>
        <taxon>Chitinimonas</taxon>
    </lineage>
</organism>
<evidence type="ECO:0000256" key="1">
    <source>
        <dbReference type="ARBA" id="ARBA00005622"/>
    </source>
</evidence>
<dbReference type="InterPro" id="IPR029058">
    <property type="entry name" value="AB_hydrolase_fold"/>
</dbReference>
<accession>A0ABV8MVP5</accession>
<dbReference type="GO" id="GO:0016787">
    <property type="term" value="F:hydrolase activity"/>
    <property type="evidence" value="ECO:0007669"/>
    <property type="project" value="UniProtKB-KW"/>
</dbReference>
<dbReference type="InterPro" id="IPR000801">
    <property type="entry name" value="Esterase-like"/>
</dbReference>
<comment type="caution">
    <text evidence="4">The sequence shown here is derived from an EMBL/GenBank/DDBJ whole genome shotgun (WGS) entry which is preliminary data.</text>
</comment>
<keyword evidence="3" id="KW-0732">Signal</keyword>
<gene>
    <name evidence="4" type="ORF">ACFOW7_16970</name>
</gene>
<keyword evidence="2 4" id="KW-0378">Hydrolase</keyword>
<dbReference type="Pfam" id="PF00756">
    <property type="entry name" value="Esterase"/>
    <property type="match status" value="1"/>
</dbReference>
<evidence type="ECO:0000256" key="2">
    <source>
        <dbReference type="ARBA" id="ARBA00022801"/>
    </source>
</evidence>
<protein>
    <submittedName>
        <fullName evidence="4">Alpha/beta hydrolase</fullName>
    </submittedName>
</protein>
<evidence type="ECO:0000313" key="4">
    <source>
        <dbReference type="EMBL" id="MFC4161030.1"/>
    </source>
</evidence>
<dbReference type="RefSeq" id="WP_378166508.1">
    <property type="nucleotide sequence ID" value="NZ_JBHSBU010000001.1"/>
</dbReference>
<keyword evidence="5" id="KW-1185">Reference proteome</keyword>
<dbReference type="SUPFAM" id="SSF53474">
    <property type="entry name" value="alpha/beta-Hydrolases"/>
    <property type="match status" value="1"/>
</dbReference>
<proteinExistence type="inferred from homology"/>
<evidence type="ECO:0000256" key="3">
    <source>
        <dbReference type="SAM" id="SignalP"/>
    </source>
</evidence>
<dbReference type="Gene3D" id="3.40.50.1820">
    <property type="entry name" value="alpha/beta hydrolase"/>
    <property type="match status" value="1"/>
</dbReference>
<comment type="similarity">
    <text evidence="1">Belongs to the esterase D family.</text>
</comment>
<dbReference type="EMBL" id="JBHSBU010000001">
    <property type="protein sequence ID" value="MFC4161030.1"/>
    <property type="molecule type" value="Genomic_DNA"/>
</dbReference>
<dbReference type="Proteomes" id="UP001595791">
    <property type="component" value="Unassembled WGS sequence"/>
</dbReference>
<reference evidence="5" key="1">
    <citation type="journal article" date="2019" name="Int. J. Syst. Evol. Microbiol.">
        <title>The Global Catalogue of Microorganisms (GCM) 10K type strain sequencing project: providing services to taxonomists for standard genome sequencing and annotation.</title>
        <authorList>
            <consortium name="The Broad Institute Genomics Platform"/>
            <consortium name="The Broad Institute Genome Sequencing Center for Infectious Disease"/>
            <person name="Wu L."/>
            <person name="Ma J."/>
        </authorList>
    </citation>
    <scope>NUCLEOTIDE SEQUENCE [LARGE SCALE GENOMIC DNA]</scope>
    <source>
        <strain evidence="5">LMG 29894</strain>
    </source>
</reference>